<evidence type="ECO:0000256" key="2">
    <source>
        <dbReference type="ARBA" id="ARBA00007163"/>
    </source>
</evidence>
<dbReference type="GO" id="GO:0000981">
    <property type="term" value="F:DNA-binding transcription factor activity, RNA polymerase II-specific"/>
    <property type="evidence" value="ECO:0007669"/>
    <property type="project" value="InterPro"/>
</dbReference>
<evidence type="ECO:0000256" key="5">
    <source>
        <dbReference type="ARBA" id="ARBA00023163"/>
    </source>
</evidence>
<dbReference type="HOGENOM" id="CLU_035741_1_0_1"/>
<dbReference type="GO" id="GO:0005634">
    <property type="term" value="C:nucleus"/>
    <property type="evidence" value="ECO:0007669"/>
    <property type="project" value="UniProtKB-SubCell"/>
</dbReference>
<dbReference type="PROSITE" id="PS50217">
    <property type="entry name" value="BZIP"/>
    <property type="match status" value="1"/>
</dbReference>
<protein>
    <recommendedName>
        <fullName evidence="9">BZIP domain-containing protein</fullName>
    </recommendedName>
</protein>
<feature type="compositionally biased region" description="Basic and acidic residues" evidence="8">
    <location>
        <begin position="98"/>
        <end position="112"/>
    </location>
</feature>
<dbReference type="GO" id="GO:0045944">
    <property type="term" value="P:positive regulation of transcription by RNA polymerase II"/>
    <property type="evidence" value="ECO:0007669"/>
    <property type="project" value="InterPro"/>
</dbReference>
<evidence type="ECO:0000256" key="6">
    <source>
        <dbReference type="ARBA" id="ARBA00023230"/>
    </source>
</evidence>
<dbReference type="InterPro" id="IPR046347">
    <property type="entry name" value="bZIP_sf"/>
</dbReference>
<keyword evidence="5" id="KW-0804">Transcription</keyword>
<dbReference type="AlphaFoldDB" id="W9CKV6"/>
<feature type="domain" description="BZIP" evidence="9">
    <location>
        <begin position="104"/>
        <end position="167"/>
    </location>
</feature>
<keyword evidence="3" id="KW-0805">Transcription regulation</keyword>
<dbReference type="GO" id="GO:0006986">
    <property type="term" value="P:response to unfolded protein"/>
    <property type="evidence" value="ECO:0007669"/>
    <property type="project" value="UniProtKB-KW"/>
</dbReference>
<evidence type="ECO:0000256" key="4">
    <source>
        <dbReference type="ARBA" id="ARBA00023125"/>
    </source>
</evidence>
<dbReference type="InterPro" id="IPR044280">
    <property type="entry name" value="Hac1/HY5"/>
</dbReference>
<dbReference type="PANTHER" id="PTHR46714">
    <property type="entry name" value="TRANSCRIPTIONAL ACTIVATOR HAC1"/>
    <property type="match status" value="1"/>
</dbReference>
<dbReference type="InterPro" id="IPR004827">
    <property type="entry name" value="bZIP"/>
</dbReference>
<gene>
    <name evidence="10" type="ORF">SBOR_4455</name>
</gene>
<dbReference type="PANTHER" id="PTHR46714:SF6">
    <property type="entry name" value="TRANSCRIPTIONAL ACTIVATOR HAC1"/>
    <property type="match status" value="1"/>
</dbReference>
<dbReference type="GO" id="GO:0003677">
    <property type="term" value="F:DNA binding"/>
    <property type="evidence" value="ECO:0007669"/>
    <property type="project" value="UniProtKB-KW"/>
</dbReference>
<comment type="similarity">
    <text evidence="2">Belongs to the bZIP family.</text>
</comment>
<comment type="subcellular location">
    <subcellularLocation>
        <location evidence="1">Nucleus</location>
    </subcellularLocation>
</comment>
<keyword evidence="7" id="KW-0539">Nucleus</keyword>
<organism evidence="10 11">
    <name type="scientific">Sclerotinia borealis (strain F-4128)</name>
    <dbReference type="NCBI Taxonomy" id="1432307"/>
    <lineage>
        <taxon>Eukaryota</taxon>
        <taxon>Fungi</taxon>
        <taxon>Dikarya</taxon>
        <taxon>Ascomycota</taxon>
        <taxon>Pezizomycotina</taxon>
        <taxon>Leotiomycetes</taxon>
        <taxon>Helotiales</taxon>
        <taxon>Sclerotiniaceae</taxon>
        <taxon>Sclerotinia</taxon>
    </lineage>
</organism>
<evidence type="ECO:0000256" key="7">
    <source>
        <dbReference type="ARBA" id="ARBA00023242"/>
    </source>
</evidence>
<evidence type="ECO:0000256" key="8">
    <source>
        <dbReference type="SAM" id="MobiDB-lite"/>
    </source>
</evidence>
<evidence type="ECO:0000313" key="11">
    <source>
        <dbReference type="Proteomes" id="UP000019487"/>
    </source>
</evidence>
<comment type="caution">
    <text evidence="10">The sequence shown here is derived from an EMBL/GenBank/DDBJ whole genome shotgun (WGS) entry which is preliminary data.</text>
</comment>
<dbReference type="Proteomes" id="UP000019487">
    <property type="component" value="Unassembled WGS sequence"/>
</dbReference>
<feature type="region of interest" description="Disordered" evidence="8">
    <location>
        <begin position="1"/>
        <end position="128"/>
    </location>
</feature>
<dbReference type="EMBL" id="AYSA01000205">
    <property type="protein sequence ID" value="ESZ95155.1"/>
    <property type="molecule type" value="Genomic_DNA"/>
</dbReference>
<dbReference type="SMART" id="SM00338">
    <property type="entry name" value="BRLZ"/>
    <property type="match status" value="1"/>
</dbReference>
<proteinExistence type="inferred from homology"/>
<keyword evidence="6" id="KW-0834">Unfolded protein response</keyword>
<accession>W9CKV6</accession>
<keyword evidence="11" id="KW-1185">Reference proteome</keyword>
<sequence length="391" mass="43515">MSTPKMKYELSPTESLAESFDSAPGRPYPSLFHPEHSMEPRQAMTPQSFDDESMFGDDIGESLSGTPAPEKKPVKKRKSWGQQLPEPKTNLPPRKRAKTEDEKEQRRVERVLRNRRAAQSSRERKRQEVDALEAEKIQIERRNRDLELMLADMSSRYATVLQKLEEVTGVAGGNLPPTFLPSAIVSTPSRQENFHRQSPIALTKDLFAVEQEASVRPLMTPQAIRDTHNTMQSAMGTVDPASLSPPPTMEPTDETSFNASSYMSAERTKALDEFIPDFPNYSNFGNYVMDPNGFNGFLEHPDSLGADQTFLEERLEPLIDTFNNSFDNLADDNNGTINESIFDDFTYQDEITQSAPEVHSSSSLAEKTSSLQSQHGASSSGCDVGGNAVSV</sequence>
<evidence type="ECO:0000256" key="1">
    <source>
        <dbReference type="ARBA" id="ARBA00004123"/>
    </source>
</evidence>
<evidence type="ECO:0000259" key="9">
    <source>
        <dbReference type="PROSITE" id="PS50217"/>
    </source>
</evidence>
<evidence type="ECO:0000313" key="10">
    <source>
        <dbReference type="EMBL" id="ESZ95155.1"/>
    </source>
</evidence>
<name>W9CKV6_SCLBF</name>
<dbReference type="SUPFAM" id="SSF57959">
    <property type="entry name" value="Leucine zipper domain"/>
    <property type="match status" value="1"/>
</dbReference>
<dbReference type="OrthoDB" id="674948at2759"/>
<feature type="region of interest" description="Disordered" evidence="8">
    <location>
        <begin position="354"/>
        <end position="391"/>
    </location>
</feature>
<reference evidence="10 11" key="1">
    <citation type="journal article" date="2014" name="Genome Announc.">
        <title>Draft genome sequence of Sclerotinia borealis, a psychrophilic plant pathogenic fungus.</title>
        <authorList>
            <person name="Mardanov A.V."/>
            <person name="Beletsky A.V."/>
            <person name="Kadnikov V.V."/>
            <person name="Ignatov A.N."/>
            <person name="Ravin N.V."/>
        </authorList>
    </citation>
    <scope>NUCLEOTIDE SEQUENCE [LARGE SCALE GENOMIC DNA]</scope>
    <source>
        <strain evidence="11">F-4157</strain>
    </source>
</reference>
<feature type="compositionally biased region" description="Low complexity" evidence="8">
    <location>
        <begin position="360"/>
        <end position="381"/>
    </location>
</feature>
<feature type="compositionally biased region" description="Acidic residues" evidence="8">
    <location>
        <begin position="49"/>
        <end position="60"/>
    </location>
</feature>
<evidence type="ECO:0000256" key="3">
    <source>
        <dbReference type="ARBA" id="ARBA00023015"/>
    </source>
</evidence>
<keyword evidence="4" id="KW-0238">DNA-binding</keyword>
<dbReference type="STRING" id="1432307.W9CKV6"/>